<dbReference type="AlphaFoldDB" id="A0A017HU46"/>
<organism evidence="4 5">
    <name type="scientific">Rubellimicrobium mesophilum DSM 19309</name>
    <dbReference type="NCBI Taxonomy" id="442562"/>
    <lineage>
        <taxon>Bacteria</taxon>
        <taxon>Pseudomonadati</taxon>
        <taxon>Pseudomonadota</taxon>
        <taxon>Alphaproteobacteria</taxon>
        <taxon>Rhodobacterales</taxon>
        <taxon>Roseobacteraceae</taxon>
        <taxon>Rubellimicrobium</taxon>
    </lineage>
</organism>
<feature type="chain" id="PRO_5001493194" evidence="2">
    <location>
        <begin position="23"/>
        <end position="167"/>
    </location>
</feature>
<evidence type="ECO:0000256" key="2">
    <source>
        <dbReference type="SAM" id="SignalP"/>
    </source>
</evidence>
<evidence type="ECO:0000313" key="4">
    <source>
        <dbReference type="EMBL" id="EYD77860.1"/>
    </source>
</evidence>
<name>A0A017HU46_9RHOB</name>
<feature type="transmembrane region" description="Helical" evidence="1">
    <location>
        <begin position="66"/>
        <end position="86"/>
    </location>
</feature>
<dbReference type="STRING" id="442562.Rumeso_00587"/>
<dbReference type="Pfam" id="PF01478">
    <property type="entry name" value="Peptidase_A24"/>
    <property type="match status" value="1"/>
</dbReference>
<dbReference type="EMBL" id="AOSK01000021">
    <property type="protein sequence ID" value="EYD77860.1"/>
    <property type="molecule type" value="Genomic_DNA"/>
</dbReference>
<evidence type="ECO:0000313" key="5">
    <source>
        <dbReference type="Proteomes" id="UP000019666"/>
    </source>
</evidence>
<dbReference type="InterPro" id="IPR000045">
    <property type="entry name" value="Prepilin_IV_endopep_pep"/>
</dbReference>
<dbReference type="Gene3D" id="1.20.120.1220">
    <property type="match status" value="1"/>
</dbReference>
<protein>
    <submittedName>
        <fullName evidence="4">Type IV prepilin peptidase TadV/CpaA</fullName>
    </submittedName>
</protein>
<dbReference type="Proteomes" id="UP000019666">
    <property type="component" value="Unassembled WGS sequence"/>
</dbReference>
<dbReference type="PATRIC" id="fig|442562.3.peg.586"/>
<dbReference type="RefSeq" id="WP_037281229.1">
    <property type="nucleotide sequence ID" value="NZ_KK088582.1"/>
</dbReference>
<dbReference type="GO" id="GO:0004190">
    <property type="term" value="F:aspartic-type endopeptidase activity"/>
    <property type="evidence" value="ECO:0007669"/>
    <property type="project" value="InterPro"/>
</dbReference>
<feature type="transmembrane region" description="Helical" evidence="1">
    <location>
        <begin position="32"/>
        <end position="54"/>
    </location>
</feature>
<keyword evidence="1" id="KW-0812">Transmembrane</keyword>
<feature type="transmembrane region" description="Helical" evidence="1">
    <location>
        <begin position="106"/>
        <end position="126"/>
    </location>
</feature>
<comment type="caution">
    <text evidence="4">The sequence shown here is derived from an EMBL/GenBank/DDBJ whole genome shotgun (WGS) entry which is preliminary data.</text>
</comment>
<proteinExistence type="predicted"/>
<dbReference type="HOGENOM" id="CLU_1625078_0_0_5"/>
<evidence type="ECO:0000256" key="1">
    <source>
        <dbReference type="SAM" id="Phobius"/>
    </source>
</evidence>
<accession>A0A017HU46</accession>
<gene>
    <name evidence="4" type="ORF">Rumeso_00587</name>
</gene>
<evidence type="ECO:0000259" key="3">
    <source>
        <dbReference type="Pfam" id="PF01478"/>
    </source>
</evidence>
<feature type="transmembrane region" description="Helical" evidence="1">
    <location>
        <begin position="147"/>
        <end position="163"/>
    </location>
</feature>
<feature type="domain" description="Prepilin type IV endopeptidase peptidase" evidence="3">
    <location>
        <begin position="19"/>
        <end position="111"/>
    </location>
</feature>
<keyword evidence="1" id="KW-0472">Membrane</keyword>
<sequence length="167" mass="17564">MGTPPLVALAFLLGALAPCAWAAHADLSRMKIPNNAVLLLAAVFAVVGLACLPLEGWTLADWGWRWTHLVVVLILGMLLNGAGMMGAGDAKLLAAAAPFVALSDGILALTLFPAMLILCWAVHRLARLTTGPRLVPEWASWTSGRRFPMGVVIAATLLAYLLICATA</sequence>
<keyword evidence="1" id="KW-1133">Transmembrane helix</keyword>
<dbReference type="GO" id="GO:0016020">
    <property type="term" value="C:membrane"/>
    <property type="evidence" value="ECO:0007669"/>
    <property type="project" value="InterPro"/>
</dbReference>
<keyword evidence="2" id="KW-0732">Signal</keyword>
<dbReference type="OrthoDB" id="7709484at2"/>
<reference evidence="4 5" key="1">
    <citation type="submission" date="2013-02" db="EMBL/GenBank/DDBJ databases">
        <authorList>
            <person name="Fiebig A."/>
            <person name="Goeker M."/>
            <person name="Klenk H.-P.P."/>
        </authorList>
    </citation>
    <scope>NUCLEOTIDE SEQUENCE [LARGE SCALE GENOMIC DNA]</scope>
    <source>
        <strain evidence="4 5">DSM 19309</strain>
    </source>
</reference>
<feature type="signal peptide" evidence="2">
    <location>
        <begin position="1"/>
        <end position="22"/>
    </location>
</feature>
<keyword evidence="5" id="KW-1185">Reference proteome</keyword>